<feature type="chain" id="PRO_5021481443" evidence="1">
    <location>
        <begin position="23"/>
        <end position="92"/>
    </location>
</feature>
<evidence type="ECO:0000256" key="1">
    <source>
        <dbReference type="SAM" id="SignalP"/>
    </source>
</evidence>
<evidence type="ECO:0000313" key="2">
    <source>
        <dbReference type="EMBL" id="TFV70465.1"/>
    </source>
</evidence>
<name>A0A4Y9NW41_9BRAD</name>
<proteinExistence type="predicted"/>
<sequence length="92" mass="10784">MPLSSAAAAAVLALQLGTPAVTQTETPNLVQVREGPCSYGFDTDIYGRCYPNGVIPPEYQAARQPRAYYEPRRYYREEYRPRWRHRYYRDDY</sequence>
<protein>
    <submittedName>
        <fullName evidence="2">Uncharacterized protein</fullName>
    </submittedName>
</protein>
<dbReference type="AlphaFoldDB" id="A0A4Y9NW41"/>
<accession>A0A4Y9NW41</accession>
<keyword evidence="1" id="KW-0732">Signal</keyword>
<gene>
    <name evidence="2" type="ORF">E4K64_30210</name>
</gene>
<organism evidence="2 3">
    <name type="scientific">Bradyrhizobium frederickii</name>
    <dbReference type="NCBI Taxonomy" id="2560054"/>
    <lineage>
        <taxon>Bacteria</taxon>
        <taxon>Pseudomonadati</taxon>
        <taxon>Pseudomonadota</taxon>
        <taxon>Alphaproteobacteria</taxon>
        <taxon>Hyphomicrobiales</taxon>
        <taxon>Nitrobacteraceae</taxon>
        <taxon>Bradyrhizobium</taxon>
    </lineage>
</organism>
<comment type="caution">
    <text evidence="2">The sequence shown here is derived from an EMBL/GenBank/DDBJ whole genome shotgun (WGS) entry which is preliminary data.</text>
</comment>
<feature type="signal peptide" evidence="1">
    <location>
        <begin position="1"/>
        <end position="22"/>
    </location>
</feature>
<dbReference type="EMBL" id="SPQS01000021">
    <property type="protein sequence ID" value="TFV70465.1"/>
    <property type="molecule type" value="Genomic_DNA"/>
</dbReference>
<dbReference type="Proteomes" id="UP000297700">
    <property type="component" value="Unassembled WGS sequence"/>
</dbReference>
<evidence type="ECO:0000313" key="3">
    <source>
        <dbReference type="Proteomes" id="UP000297700"/>
    </source>
</evidence>
<reference evidence="2 3" key="1">
    <citation type="submission" date="2019-03" db="EMBL/GenBank/DDBJ databases">
        <title>Bradyrhizobium strains diversity.</title>
        <authorList>
            <person name="Urquiaga M.C.O."/>
            <person name="Hungria M."/>
            <person name="Delamuta J.R.M."/>
            <person name="Klepa M.S."/>
        </authorList>
    </citation>
    <scope>NUCLEOTIDE SEQUENCE [LARGE SCALE GENOMIC DNA]</scope>
    <source>
        <strain evidence="2 3">CNPSo 3426</strain>
    </source>
</reference>
<dbReference type="RefSeq" id="WP_135166732.1">
    <property type="nucleotide sequence ID" value="NZ_SPQS01000021.1"/>
</dbReference>